<evidence type="ECO:0000256" key="2">
    <source>
        <dbReference type="ARBA" id="ARBA00022692"/>
    </source>
</evidence>
<keyword evidence="3 5" id="KW-1133">Transmembrane helix</keyword>
<dbReference type="EMBL" id="LGHJ01000012">
    <property type="protein sequence ID" value="KPL76252.1"/>
    <property type="molecule type" value="Genomic_DNA"/>
</dbReference>
<dbReference type="Pfam" id="PF04893">
    <property type="entry name" value="Yip1"/>
    <property type="match status" value="1"/>
</dbReference>
<evidence type="ECO:0000259" key="6">
    <source>
        <dbReference type="Pfam" id="PF04893"/>
    </source>
</evidence>
<dbReference type="AlphaFoldDB" id="A0A0P6XM35"/>
<feature type="transmembrane region" description="Helical" evidence="5">
    <location>
        <begin position="89"/>
        <end position="113"/>
    </location>
</feature>
<feature type="transmembrane region" description="Helical" evidence="5">
    <location>
        <begin position="174"/>
        <end position="192"/>
    </location>
</feature>
<comment type="subcellular location">
    <subcellularLocation>
        <location evidence="1">Membrane</location>
        <topology evidence="1">Multi-pass membrane protein</topology>
    </subcellularLocation>
</comment>
<evidence type="ECO:0000256" key="5">
    <source>
        <dbReference type="SAM" id="Phobius"/>
    </source>
</evidence>
<protein>
    <recommendedName>
        <fullName evidence="6">Yip1 domain-containing protein</fullName>
    </recommendedName>
</protein>
<evidence type="ECO:0000256" key="3">
    <source>
        <dbReference type="ARBA" id="ARBA00022989"/>
    </source>
</evidence>
<dbReference type="GO" id="GO:0016020">
    <property type="term" value="C:membrane"/>
    <property type="evidence" value="ECO:0007669"/>
    <property type="project" value="UniProtKB-SubCell"/>
</dbReference>
<feature type="transmembrane region" description="Helical" evidence="5">
    <location>
        <begin position="32"/>
        <end position="52"/>
    </location>
</feature>
<sequence length="197" mass="22292">MKSTLSPFFRVIFTPDDFFEEIRHLNNWKLPLTHLLLLAVWLSLGSVIAWSLGVDGGNPINSSLGAQMDVYPYWKDTLLPQMGMWSYPIAMGLIILEMLIITIIFTPLIYLVFRFLGGSPQSHGMLCAFQAFVYGLTPTAFGGFLPVAGLITGVFATLLQFQRGPSITLQNRKWGSYVLVVIFLAYAIYRYWNRELI</sequence>
<feature type="transmembrane region" description="Helical" evidence="5">
    <location>
        <begin position="125"/>
        <end position="154"/>
    </location>
</feature>
<dbReference type="InterPro" id="IPR006977">
    <property type="entry name" value="Yip1_dom"/>
</dbReference>
<evidence type="ECO:0000256" key="1">
    <source>
        <dbReference type="ARBA" id="ARBA00004141"/>
    </source>
</evidence>
<keyword evidence="2 5" id="KW-0812">Transmembrane</keyword>
<evidence type="ECO:0000313" key="7">
    <source>
        <dbReference type="EMBL" id="KPL76252.1"/>
    </source>
</evidence>
<dbReference type="Proteomes" id="UP000050514">
    <property type="component" value="Unassembled WGS sequence"/>
</dbReference>
<dbReference type="STRING" id="360411.AC812_06095"/>
<dbReference type="RefSeq" id="WP_061919150.1">
    <property type="nucleotide sequence ID" value="NZ_DF967971.1"/>
</dbReference>
<feature type="domain" description="Yip1" evidence="6">
    <location>
        <begin position="9"/>
        <end position="190"/>
    </location>
</feature>
<proteinExistence type="predicted"/>
<reference evidence="7 8" key="1">
    <citation type="submission" date="2015-07" db="EMBL/GenBank/DDBJ databases">
        <title>Draft genome of Bellilinea caldifistulae DSM 17877.</title>
        <authorList>
            <person name="Hemp J."/>
            <person name="Ward L.M."/>
            <person name="Pace L.A."/>
            <person name="Fischer W.W."/>
        </authorList>
    </citation>
    <scope>NUCLEOTIDE SEQUENCE [LARGE SCALE GENOMIC DNA]</scope>
    <source>
        <strain evidence="7 8">GOMI-1</strain>
    </source>
</reference>
<name>A0A0P6XM35_9CHLR</name>
<organism evidence="7 8">
    <name type="scientific">Bellilinea caldifistulae</name>
    <dbReference type="NCBI Taxonomy" id="360411"/>
    <lineage>
        <taxon>Bacteria</taxon>
        <taxon>Bacillati</taxon>
        <taxon>Chloroflexota</taxon>
        <taxon>Anaerolineae</taxon>
        <taxon>Anaerolineales</taxon>
        <taxon>Anaerolineaceae</taxon>
        <taxon>Bellilinea</taxon>
    </lineage>
</organism>
<evidence type="ECO:0000313" key="8">
    <source>
        <dbReference type="Proteomes" id="UP000050514"/>
    </source>
</evidence>
<accession>A0A0P6XM35</accession>
<gene>
    <name evidence="7" type="ORF">AC812_06095</name>
</gene>
<keyword evidence="8" id="KW-1185">Reference proteome</keyword>
<keyword evidence="4 5" id="KW-0472">Membrane</keyword>
<evidence type="ECO:0000256" key="4">
    <source>
        <dbReference type="ARBA" id="ARBA00023136"/>
    </source>
</evidence>
<comment type="caution">
    <text evidence="7">The sequence shown here is derived from an EMBL/GenBank/DDBJ whole genome shotgun (WGS) entry which is preliminary data.</text>
</comment>